<evidence type="ECO:0000256" key="1">
    <source>
        <dbReference type="ARBA" id="ARBA00004240"/>
    </source>
</evidence>
<evidence type="ECO:0000313" key="10">
    <source>
        <dbReference type="EMBL" id="KAG5457743.1"/>
    </source>
</evidence>
<dbReference type="PANTHER" id="PTHR13398">
    <property type="entry name" value="GDP-FUCOSE PROTEIN O-FUCOSYLTRANSFERASE 2"/>
    <property type="match status" value="1"/>
</dbReference>
<feature type="region of interest" description="Disordered" evidence="9">
    <location>
        <begin position="149"/>
        <end position="237"/>
    </location>
</feature>
<reference evidence="10 11" key="1">
    <citation type="journal article" name="Sci. Rep.">
        <title>Genome-scale phylogenetic analyses confirm Olpidium as the closest living zoosporic fungus to the non-flagellated, terrestrial fungi.</title>
        <authorList>
            <person name="Chang Y."/>
            <person name="Rochon D."/>
            <person name="Sekimoto S."/>
            <person name="Wang Y."/>
            <person name="Chovatia M."/>
            <person name="Sandor L."/>
            <person name="Salamov A."/>
            <person name="Grigoriev I.V."/>
            <person name="Stajich J.E."/>
            <person name="Spatafora J.W."/>
        </authorList>
    </citation>
    <scope>NUCLEOTIDE SEQUENCE [LARGE SCALE GENOMIC DNA]</scope>
    <source>
        <strain evidence="10">S191</strain>
    </source>
</reference>
<feature type="compositionally biased region" description="Gly residues" evidence="9">
    <location>
        <begin position="691"/>
        <end position="703"/>
    </location>
</feature>
<feature type="region of interest" description="Disordered" evidence="9">
    <location>
        <begin position="674"/>
        <end position="747"/>
    </location>
</feature>
<feature type="compositionally biased region" description="Basic and acidic residues" evidence="9">
    <location>
        <begin position="613"/>
        <end position="624"/>
    </location>
</feature>
<dbReference type="OrthoDB" id="2020419at2759"/>
<feature type="compositionally biased region" description="Pro residues" evidence="9">
    <location>
        <begin position="151"/>
        <end position="162"/>
    </location>
</feature>
<comment type="caution">
    <text evidence="10">The sequence shown here is derived from an EMBL/GenBank/DDBJ whole genome shotgun (WGS) entry which is preliminary data.</text>
</comment>
<organism evidence="10 11">
    <name type="scientific">Olpidium bornovanus</name>
    <dbReference type="NCBI Taxonomy" id="278681"/>
    <lineage>
        <taxon>Eukaryota</taxon>
        <taxon>Fungi</taxon>
        <taxon>Fungi incertae sedis</taxon>
        <taxon>Olpidiomycota</taxon>
        <taxon>Olpidiomycotina</taxon>
        <taxon>Olpidiomycetes</taxon>
        <taxon>Olpidiales</taxon>
        <taxon>Olpidiaceae</taxon>
        <taxon>Olpidium</taxon>
    </lineage>
</organism>
<evidence type="ECO:0000256" key="2">
    <source>
        <dbReference type="ARBA" id="ARBA00004922"/>
    </source>
</evidence>
<keyword evidence="6" id="KW-0119">Carbohydrate metabolism</keyword>
<accession>A0A8H7ZRH5</accession>
<dbReference type="EMBL" id="JAEFCI010009544">
    <property type="protein sequence ID" value="KAG5457743.1"/>
    <property type="molecule type" value="Genomic_DNA"/>
</dbReference>
<gene>
    <name evidence="10" type="ORF">BJ554DRAFT_2167</name>
</gene>
<keyword evidence="11" id="KW-1185">Reference proteome</keyword>
<dbReference type="InterPro" id="IPR019378">
    <property type="entry name" value="GDP-Fuc_O-FucTrfase"/>
</dbReference>
<evidence type="ECO:0000256" key="5">
    <source>
        <dbReference type="ARBA" id="ARBA00023253"/>
    </source>
</evidence>
<feature type="compositionally biased region" description="Gly residues" evidence="9">
    <location>
        <begin position="207"/>
        <end position="216"/>
    </location>
</feature>
<evidence type="ECO:0000256" key="6">
    <source>
        <dbReference type="ARBA" id="ARBA00023277"/>
    </source>
</evidence>
<dbReference type="GO" id="GO:0005783">
    <property type="term" value="C:endoplasmic reticulum"/>
    <property type="evidence" value="ECO:0007669"/>
    <property type="project" value="UniProtKB-SubCell"/>
</dbReference>
<comment type="subcellular location">
    <subcellularLocation>
        <location evidence="1">Endoplasmic reticulum</location>
    </subcellularLocation>
</comment>
<feature type="region of interest" description="Disordered" evidence="9">
    <location>
        <begin position="1"/>
        <end position="29"/>
    </location>
</feature>
<feature type="region of interest" description="Disordered" evidence="9">
    <location>
        <begin position="613"/>
        <end position="636"/>
    </location>
</feature>
<evidence type="ECO:0000256" key="9">
    <source>
        <dbReference type="SAM" id="MobiDB-lite"/>
    </source>
</evidence>
<keyword evidence="3" id="KW-0808">Transferase</keyword>
<keyword evidence="4" id="KW-0256">Endoplasmic reticulum</keyword>
<comment type="pathway">
    <text evidence="2">Protein modification; protein glycosylation.</text>
</comment>
<keyword evidence="5" id="KW-0294">Fucose metabolism</keyword>
<evidence type="ECO:0000256" key="8">
    <source>
        <dbReference type="ARBA" id="ARBA00026232"/>
    </source>
</evidence>
<dbReference type="Gene3D" id="3.40.50.11340">
    <property type="match status" value="1"/>
</dbReference>
<dbReference type="Pfam" id="PF10250">
    <property type="entry name" value="O-FucT"/>
    <property type="match status" value="1"/>
</dbReference>
<dbReference type="GO" id="GO:0006004">
    <property type="term" value="P:fucose metabolic process"/>
    <property type="evidence" value="ECO:0007669"/>
    <property type="project" value="UniProtKB-KW"/>
</dbReference>
<dbReference type="Proteomes" id="UP000673691">
    <property type="component" value="Unassembled WGS sequence"/>
</dbReference>
<protein>
    <recommendedName>
        <fullName evidence="8">GDP-fucose protein O-fucosyltransferase 2</fullName>
    </recommendedName>
</protein>
<evidence type="ECO:0000313" key="11">
    <source>
        <dbReference type="Proteomes" id="UP000673691"/>
    </source>
</evidence>
<feature type="region of interest" description="Disordered" evidence="9">
    <location>
        <begin position="50"/>
        <end position="95"/>
    </location>
</feature>
<name>A0A8H7ZRH5_9FUNG</name>
<proteinExistence type="inferred from homology"/>
<dbReference type="Gene3D" id="3.40.50.11350">
    <property type="match status" value="1"/>
</dbReference>
<feature type="non-terminal residue" evidence="10">
    <location>
        <position position="1"/>
    </location>
</feature>
<evidence type="ECO:0000256" key="4">
    <source>
        <dbReference type="ARBA" id="ARBA00022824"/>
    </source>
</evidence>
<sequence>DWTAAAQYGPVRPEKKKGRRRRGGGDSACWRPSVRAARFVEQAGTASASEFACSTPSGTPPPLPRASPAGDAAEMHLTRDGSGSPAGEGRAGISGASPAALAPSALAPLRSGLAWWRPGGRAVLAALVSAALFFCVCSAQLRRLPSLSAAPPFPPPPPPPPGGTAVGNRAAAQGRGPGPSDAPRRPRPLSVFVGLPGPPPQALGPSGDAGGRGGGKAAARGALRPHNPQPSRPRPSARLVPAAAYPADAQFRSCKFLFPGVVGEQLTKGGMHFHQLALLARRLNRTLVLPNVADSRIESCLPYPFSTYFDVDALGGVVEWIDISEFVEILRDRFRNRPHGPGDLRGRLNAAAADHPPPQQHDLQQSLTTPPWVTAQYLVFSVRPLPPKADRRNPQGIKSLLQCYRESATNPTGAPANPLPFTRPTLNFFPPEYRRAGEADDARRFFVRAPRRAGEAEVWAAYARSVIATLQSLADVDVLGPYLFPADAETPLEYNPAFWARARRVASTYMARPFVAVHWRMETVDPRGMPACADMLARHLRKVKRELLQGREPGSDGVSVFLANDLPAPDEGGPVRPGATTFVNASSLYYAARRRLLDAVQGFATWRTLAAEDRRRAAEQNREPPDDEAPGEARGDAGALGILDKLVCSLADHFVAGPPGCSKGSSFTRQISTLRAGPPRWSPSDVRAADGRGGPGGRAGGGPPTRAAGAGLPGAQGPALSGRPAGGETRAPPAPRPPANIVDTWPPPSVGYVRQIAARYDVAFGDNAANLDDAAEWRGGP</sequence>
<comment type="similarity">
    <text evidence="7">Belongs to the glycosyltransferase 68 family.</text>
</comment>
<dbReference type="AlphaFoldDB" id="A0A8H7ZRH5"/>
<evidence type="ECO:0000256" key="3">
    <source>
        <dbReference type="ARBA" id="ARBA00022679"/>
    </source>
</evidence>
<dbReference type="InterPro" id="IPR045130">
    <property type="entry name" value="OFUT2-like"/>
</dbReference>
<evidence type="ECO:0000256" key="7">
    <source>
        <dbReference type="ARBA" id="ARBA00025803"/>
    </source>
</evidence>
<feature type="compositionally biased region" description="Low complexity" evidence="9">
    <location>
        <begin position="704"/>
        <end position="731"/>
    </location>
</feature>
<dbReference type="GO" id="GO:0046922">
    <property type="term" value="F:peptide-O-fucosyltransferase activity"/>
    <property type="evidence" value="ECO:0007669"/>
    <property type="project" value="InterPro"/>
</dbReference>
<dbReference type="PANTHER" id="PTHR13398:SF0">
    <property type="entry name" value="GDP-FUCOSE PROTEIN O-FUCOSYLTRANSFERASE 2"/>
    <property type="match status" value="1"/>
</dbReference>